<evidence type="ECO:0000313" key="1">
    <source>
        <dbReference type="EMBL" id="MDQ1110347.1"/>
    </source>
</evidence>
<proteinExistence type="predicted"/>
<dbReference type="InterPro" id="IPR038626">
    <property type="entry name" value="Rof-like_sf"/>
</dbReference>
<organism evidence="1 2">
    <name type="scientific">Stenotrophomonas rhizophila</name>
    <dbReference type="NCBI Taxonomy" id="216778"/>
    <lineage>
        <taxon>Bacteria</taxon>
        <taxon>Pseudomonadati</taxon>
        <taxon>Pseudomonadota</taxon>
        <taxon>Gammaproteobacteria</taxon>
        <taxon>Lysobacterales</taxon>
        <taxon>Lysobacteraceae</taxon>
        <taxon>Stenotrophomonas</taxon>
    </lineage>
</organism>
<dbReference type="EMBL" id="JAUTAS010000001">
    <property type="protein sequence ID" value="MDQ1110347.1"/>
    <property type="molecule type" value="Genomic_DNA"/>
</dbReference>
<name>A0AAP5ALT9_9GAMM</name>
<accession>A0AAP5ALT9</accession>
<dbReference type="Proteomes" id="UP001226084">
    <property type="component" value="Unassembled WGS sequence"/>
</dbReference>
<dbReference type="InterPro" id="IPR023534">
    <property type="entry name" value="Rof/RNase_P-like"/>
</dbReference>
<dbReference type="RefSeq" id="WP_184126252.1">
    <property type="nucleotide sequence ID" value="NZ_JAUTAS010000001.1"/>
</dbReference>
<gene>
    <name evidence="1" type="ORF">QE424_003506</name>
</gene>
<dbReference type="AlphaFoldDB" id="A0AAP5ALT9"/>
<dbReference type="Gene3D" id="2.30.30.400">
    <property type="entry name" value="Rof-like"/>
    <property type="match status" value="1"/>
</dbReference>
<comment type="caution">
    <text evidence="1">The sequence shown here is derived from an EMBL/GenBank/DDBJ whole genome shotgun (WGS) entry which is preliminary data.</text>
</comment>
<dbReference type="SUPFAM" id="SSF101744">
    <property type="entry name" value="Rof/RNase P subunit-like"/>
    <property type="match status" value="1"/>
</dbReference>
<sequence length="82" mass="8849">MTSTYTPINCEFHDVLEATATTRRRVAIVFIGADGQQETVQARITDLRASNGVEHMLLDDGRRIRLDAIVSVGAALAPHSAG</sequence>
<evidence type="ECO:0000313" key="2">
    <source>
        <dbReference type="Proteomes" id="UP001226084"/>
    </source>
</evidence>
<protein>
    <submittedName>
        <fullName evidence="1">Rho-binding antiterminator</fullName>
    </submittedName>
</protein>
<reference evidence="1" key="1">
    <citation type="submission" date="2023-07" db="EMBL/GenBank/DDBJ databases">
        <title>Functional and genomic diversity of the sorghum phyllosphere microbiome.</title>
        <authorList>
            <person name="Shade A."/>
        </authorList>
    </citation>
    <scope>NUCLEOTIDE SEQUENCE</scope>
    <source>
        <strain evidence="1">SORGH_AS_0457</strain>
    </source>
</reference>